<feature type="domain" description="Rab3GAP regulatory subunit C-terminal" evidence="7">
    <location>
        <begin position="607"/>
        <end position="687"/>
    </location>
</feature>
<evidence type="ECO:0000256" key="2">
    <source>
        <dbReference type="ARBA" id="ARBA00008153"/>
    </source>
</evidence>
<evidence type="ECO:0000259" key="6">
    <source>
        <dbReference type="Pfam" id="PF14655"/>
    </source>
</evidence>
<organism evidence="8 9">
    <name type="scientific">Tupaia chinensis</name>
    <name type="common">Chinese tree shrew</name>
    <name type="synonym">Tupaia belangeri chinensis</name>
    <dbReference type="NCBI Taxonomy" id="246437"/>
    <lineage>
        <taxon>Eukaryota</taxon>
        <taxon>Metazoa</taxon>
        <taxon>Chordata</taxon>
        <taxon>Craniata</taxon>
        <taxon>Vertebrata</taxon>
        <taxon>Euteleostomi</taxon>
        <taxon>Mammalia</taxon>
        <taxon>Eutheria</taxon>
        <taxon>Euarchontoglires</taxon>
        <taxon>Scandentia</taxon>
        <taxon>Tupaiidae</taxon>
        <taxon>Tupaia</taxon>
    </lineage>
</organism>
<accession>L9LD15</accession>
<keyword evidence="3" id="KW-0343">GTPase activation</keyword>
<dbReference type="AlphaFoldDB" id="L9LD15"/>
<name>L9LD15_TUPCH</name>
<proteinExistence type="inferred from homology"/>
<dbReference type="Pfam" id="PF14655">
    <property type="entry name" value="RAB3GAP2_N"/>
    <property type="match status" value="1"/>
</dbReference>
<dbReference type="PANTHER" id="PTHR12472">
    <property type="entry name" value="RAB3-GAP REGULATORY DOMAIN"/>
    <property type="match status" value="1"/>
</dbReference>
<keyword evidence="5" id="KW-0175">Coiled coil</keyword>
<dbReference type="Pfam" id="PF14656">
    <property type="entry name" value="RAB3GAP2_C"/>
    <property type="match status" value="3"/>
</dbReference>
<evidence type="ECO:0000256" key="5">
    <source>
        <dbReference type="SAM" id="Coils"/>
    </source>
</evidence>
<dbReference type="GO" id="GO:0005096">
    <property type="term" value="F:GTPase activator activity"/>
    <property type="evidence" value="ECO:0007669"/>
    <property type="project" value="UniProtKB-KW"/>
</dbReference>
<reference evidence="9" key="1">
    <citation type="submission" date="2012-07" db="EMBL/GenBank/DDBJ databases">
        <title>Genome of the Chinese tree shrew, a rising model animal genetically related to primates.</title>
        <authorList>
            <person name="Zhang G."/>
            <person name="Fan Y."/>
            <person name="Yao Y."/>
            <person name="Huang Z."/>
        </authorList>
    </citation>
    <scope>NUCLEOTIDE SEQUENCE [LARGE SCALE GENOMIC DNA]</scope>
</reference>
<keyword evidence="9" id="KW-1185">Reference proteome</keyword>
<dbReference type="InterPro" id="IPR032839">
    <property type="entry name" value="RAB3GAP_N"/>
</dbReference>
<gene>
    <name evidence="8" type="ORF">TREES_T100019115</name>
</gene>
<dbReference type="GO" id="GO:0005737">
    <property type="term" value="C:cytoplasm"/>
    <property type="evidence" value="ECO:0007669"/>
    <property type="project" value="UniProtKB-SubCell"/>
</dbReference>
<sequence>MACSIVQFCYFQDLQAARDFLFPHLREETPSGALRRDPSKSNWEDDGWGAWEETELQEPNEELSILYPAAIVTIDGFSLFQSLRACRNQVAKAAASGNENIQPPPLAYKKWGLQDIDTIIDHASIGYRDAQIGWIQIVEDLHERVPEKGDFSPFGNTQGPSRVAQFLVIYAPRRGILEVWSTQQGPRVGAFNVGKHCSDKKSERAKDMHLVKKLAALLKTKSPNLEFESVDEGLLQYCASKLRLLHLYESVSQLNSLDFHSDTPFSDNDLAMLLKLDEKELLKLQALLEKYKQENSRTTVRFSDDNDGVLPVKTFLEYLEYDKDVLNIKKISEEEYVALVAIDEMWDSQSVSPWWQQMRTACIQSENNGAALLSAHVGHSVAAQISNNMTEKKTLLHSRGNTRTSKVSLLQAEPLPRLSVKKLLEGGKGGIADSVAKWIFKQDLSPEVLKLANKDRDVENPDEPKEGINRGFLEVSEVEMDLGTIPDLLCLAYEQFPCSLELDVLHTHCCWEYVVQWNKDPEVGKSPKDRLCRRADISKDEMQMPVLDTEDAWLSVEGPISIVELALEQKHIHYPLVEHHSVLCSILYAIMRFSLKTVKPLSLFDSKAILQVHDKEVLASQLLVLIGQRLAHALFHTQTKEGMELLARLPPTLCTWLKAMDPQDLQNAEVPIATTGKLVNKVIELLPEKHGQYSLALHLIEGVEAISIPTL</sequence>
<dbReference type="Proteomes" id="UP000011518">
    <property type="component" value="Unassembled WGS sequence"/>
</dbReference>
<evidence type="ECO:0000313" key="8">
    <source>
        <dbReference type="EMBL" id="ELW72564.1"/>
    </source>
</evidence>
<protein>
    <submittedName>
        <fullName evidence="8">Rab3 GTPase-activating protein non-catalytic subunit</fullName>
    </submittedName>
</protein>
<comment type="similarity">
    <text evidence="2">Belongs to the Rab3-GAP regulatory subunit family.</text>
</comment>
<feature type="domain" description="Rab3GAP regulatory subunit C-terminal" evidence="7">
    <location>
        <begin position="394"/>
        <end position="522"/>
    </location>
</feature>
<dbReference type="PANTHER" id="PTHR12472:SF0">
    <property type="entry name" value="RAB3 GTPASE-ACTIVATING PROTEIN NON-CATALYTIC SUBUNIT"/>
    <property type="match status" value="1"/>
</dbReference>
<evidence type="ECO:0000256" key="3">
    <source>
        <dbReference type="ARBA" id="ARBA00022468"/>
    </source>
</evidence>
<feature type="domain" description="Rab3GAP regulatory subunit C-terminal" evidence="7">
    <location>
        <begin position="340"/>
        <end position="389"/>
    </location>
</feature>
<evidence type="ECO:0000259" key="7">
    <source>
        <dbReference type="Pfam" id="PF14656"/>
    </source>
</evidence>
<dbReference type="InterPro" id="IPR026059">
    <property type="entry name" value="Rab3GAP2"/>
</dbReference>
<reference evidence="9" key="2">
    <citation type="journal article" date="2013" name="Nat. Commun.">
        <title>Genome of the Chinese tree shrew.</title>
        <authorList>
            <person name="Fan Y."/>
            <person name="Huang Z.Y."/>
            <person name="Cao C.C."/>
            <person name="Chen C.S."/>
            <person name="Chen Y.X."/>
            <person name="Fan D.D."/>
            <person name="He J."/>
            <person name="Hou H.L."/>
            <person name="Hu L."/>
            <person name="Hu X.T."/>
            <person name="Jiang X.T."/>
            <person name="Lai R."/>
            <person name="Lang Y.S."/>
            <person name="Liang B."/>
            <person name="Liao S.G."/>
            <person name="Mu D."/>
            <person name="Ma Y.Y."/>
            <person name="Niu Y.Y."/>
            <person name="Sun X.Q."/>
            <person name="Xia J.Q."/>
            <person name="Xiao J."/>
            <person name="Xiong Z.Q."/>
            <person name="Xu L."/>
            <person name="Yang L."/>
            <person name="Zhang Y."/>
            <person name="Zhao W."/>
            <person name="Zhao X.D."/>
            <person name="Zheng Y.T."/>
            <person name="Zhou J.M."/>
            <person name="Zhu Y.B."/>
            <person name="Zhang G.J."/>
            <person name="Wang J."/>
            <person name="Yao Y.G."/>
        </authorList>
    </citation>
    <scope>NUCLEOTIDE SEQUENCE [LARGE SCALE GENOMIC DNA]</scope>
</reference>
<dbReference type="InParanoid" id="L9LD15"/>
<evidence type="ECO:0000256" key="1">
    <source>
        <dbReference type="ARBA" id="ARBA00004496"/>
    </source>
</evidence>
<evidence type="ECO:0000256" key="4">
    <source>
        <dbReference type="ARBA" id="ARBA00022490"/>
    </source>
</evidence>
<feature type="domain" description="Rab3-GAP regulatory subunit N-terminal" evidence="6">
    <location>
        <begin position="126"/>
        <end position="197"/>
    </location>
</feature>
<dbReference type="eggNOG" id="KOG2727">
    <property type="taxonomic scope" value="Eukaryota"/>
</dbReference>
<dbReference type="EMBL" id="KB320403">
    <property type="protein sequence ID" value="ELW72564.1"/>
    <property type="molecule type" value="Genomic_DNA"/>
</dbReference>
<dbReference type="STRING" id="246437.L9LD15"/>
<dbReference type="FunCoup" id="L9LD15">
    <property type="interactions" value="2331"/>
</dbReference>
<keyword evidence="4" id="KW-0963">Cytoplasm</keyword>
<dbReference type="InterPro" id="IPR029257">
    <property type="entry name" value="RAB3GAP2_C"/>
</dbReference>
<evidence type="ECO:0000313" key="9">
    <source>
        <dbReference type="Proteomes" id="UP000011518"/>
    </source>
</evidence>
<comment type="subcellular location">
    <subcellularLocation>
        <location evidence="1">Cytoplasm</location>
    </subcellularLocation>
</comment>
<feature type="coiled-coil region" evidence="5">
    <location>
        <begin position="274"/>
        <end position="301"/>
    </location>
</feature>